<dbReference type="SUPFAM" id="SSF54523">
    <property type="entry name" value="Pili subunits"/>
    <property type="match status" value="1"/>
</dbReference>
<dbReference type="InterPro" id="IPR012902">
    <property type="entry name" value="N_methyl_site"/>
</dbReference>
<gene>
    <name evidence="2" type="ORF">A2853_03615</name>
</gene>
<dbReference type="Proteomes" id="UP000177958">
    <property type="component" value="Unassembled WGS sequence"/>
</dbReference>
<name>A0A1F6D7K0_9BACT</name>
<dbReference type="PROSITE" id="PS00409">
    <property type="entry name" value="PROKAR_NTER_METHYL"/>
    <property type="match status" value="1"/>
</dbReference>
<evidence type="ECO:0000313" key="3">
    <source>
        <dbReference type="Proteomes" id="UP000177958"/>
    </source>
</evidence>
<keyword evidence="1" id="KW-0812">Transmembrane</keyword>
<comment type="caution">
    <text evidence="2">The sequence shown here is derived from an EMBL/GenBank/DDBJ whole genome shotgun (WGS) entry which is preliminary data.</text>
</comment>
<feature type="transmembrane region" description="Helical" evidence="1">
    <location>
        <begin position="21"/>
        <end position="42"/>
    </location>
</feature>
<keyword evidence="1" id="KW-0472">Membrane</keyword>
<sequence>MKKSRAQGTRDKRGFTLVEMIVSVGLFAIVMLVSTVTLLALVSANRKAQALQSVMSNLNIALDGMVRAIRMGTDYDGSSGCSGNSGDPDDCTGGSTTFTFKPFCESSCDPLERWTYIFDPSGVSCEEGRLCKSENGTDFRAITAPSVRIESLTFYVIGTMPGDTTQPKAVISVKGTAGVSGTKTETTFAIQATAVQRILDL</sequence>
<evidence type="ECO:0000256" key="1">
    <source>
        <dbReference type="SAM" id="Phobius"/>
    </source>
</evidence>
<proteinExistence type="predicted"/>
<reference evidence="2 3" key="1">
    <citation type="journal article" date="2016" name="Nat. Commun.">
        <title>Thousands of microbial genomes shed light on interconnected biogeochemical processes in an aquifer system.</title>
        <authorList>
            <person name="Anantharaman K."/>
            <person name="Brown C.T."/>
            <person name="Hug L.A."/>
            <person name="Sharon I."/>
            <person name="Castelle C.J."/>
            <person name="Probst A.J."/>
            <person name="Thomas B.C."/>
            <person name="Singh A."/>
            <person name="Wilkins M.J."/>
            <person name="Karaoz U."/>
            <person name="Brodie E.L."/>
            <person name="Williams K.H."/>
            <person name="Hubbard S.S."/>
            <person name="Banfield J.F."/>
        </authorList>
    </citation>
    <scope>NUCLEOTIDE SEQUENCE [LARGE SCALE GENOMIC DNA]</scope>
</reference>
<accession>A0A1F6D7K0</accession>
<dbReference type="InterPro" id="IPR045584">
    <property type="entry name" value="Pilin-like"/>
</dbReference>
<evidence type="ECO:0000313" key="2">
    <source>
        <dbReference type="EMBL" id="OGG57424.1"/>
    </source>
</evidence>
<dbReference type="AlphaFoldDB" id="A0A1F6D7K0"/>
<dbReference type="EMBL" id="MFKX01000026">
    <property type="protein sequence ID" value="OGG57424.1"/>
    <property type="molecule type" value="Genomic_DNA"/>
</dbReference>
<dbReference type="NCBIfam" id="TIGR02532">
    <property type="entry name" value="IV_pilin_GFxxxE"/>
    <property type="match status" value="1"/>
</dbReference>
<dbReference type="Pfam" id="PF07963">
    <property type="entry name" value="N_methyl"/>
    <property type="match status" value="1"/>
</dbReference>
<keyword evidence="1" id="KW-1133">Transmembrane helix</keyword>
<organism evidence="2 3">
    <name type="scientific">Candidatus Kaiserbacteria bacterium RIFCSPHIGHO2_01_FULL_55_17</name>
    <dbReference type="NCBI Taxonomy" id="1798484"/>
    <lineage>
        <taxon>Bacteria</taxon>
        <taxon>Candidatus Kaiseribacteriota</taxon>
    </lineage>
</organism>
<evidence type="ECO:0008006" key="4">
    <source>
        <dbReference type="Google" id="ProtNLM"/>
    </source>
</evidence>
<protein>
    <recommendedName>
        <fullName evidence="4">Type II secretion system protein</fullName>
    </recommendedName>
</protein>